<comment type="caution">
    <text evidence="1">The sequence shown here is derived from an EMBL/GenBank/DDBJ whole genome shotgun (WGS) entry which is preliminary data.</text>
</comment>
<gene>
    <name evidence="1" type="ORF">AWC30_05060</name>
</gene>
<reference evidence="1 2" key="1">
    <citation type="submission" date="2016-01" db="EMBL/GenBank/DDBJ databases">
        <title>The new phylogeny of the genus Mycobacterium.</title>
        <authorList>
            <person name="Tarcisio F."/>
            <person name="Conor M."/>
            <person name="Antonella G."/>
            <person name="Elisabetta G."/>
            <person name="Giulia F.S."/>
            <person name="Sara T."/>
            <person name="Anna F."/>
            <person name="Clotilde B."/>
            <person name="Roberto B."/>
            <person name="Veronica D.S."/>
            <person name="Fabio R."/>
            <person name="Monica P."/>
            <person name="Olivier J."/>
            <person name="Enrico T."/>
            <person name="Nicola S."/>
        </authorList>
    </citation>
    <scope>NUCLEOTIDE SEQUENCE [LARGE SCALE GENOMIC DNA]</scope>
    <source>
        <strain evidence="1 2">DSM 44153</strain>
    </source>
</reference>
<dbReference type="EMBL" id="LQPZ01000013">
    <property type="protein sequence ID" value="ORX06941.1"/>
    <property type="molecule type" value="Genomic_DNA"/>
</dbReference>
<protein>
    <submittedName>
        <fullName evidence="1">Uncharacterized protein</fullName>
    </submittedName>
</protein>
<dbReference type="AlphaFoldDB" id="A0A1X2EP08"/>
<evidence type="ECO:0000313" key="1">
    <source>
        <dbReference type="EMBL" id="ORX06941.1"/>
    </source>
</evidence>
<dbReference type="Proteomes" id="UP000193090">
    <property type="component" value="Unassembled WGS sequence"/>
</dbReference>
<dbReference type="Gene3D" id="3.30.70.20">
    <property type="match status" value="1"/>
</dbReference>
<proteinExistence type="predicted"/>
<keyword evidence="2" id="KW-1185">Reference proteome</keyword>
<dbReference type="Pfam" id="PF13459">
    <property type="entry name" value="Fer4_15"/>
    <property type="match status" value="1"/>
</dbReference>
<accession>A0A1X2EP08</accession>
<name>A0A1X2EP08_9MYCO</name>
<organism evidence="1 2">
    <name type="scientific">Mycolicibacillus trivialis</name>
    <dbReference type="NCBI Taxonomy" id="1798"/>
    <lineage>
        <taxon>Bacteria</taxon>
        <taxon>Bacillati</taxon>
        <taxon>Actinomycetota</taxon>
        <taxon>Actinomycetes</taxon>
        <taxon>Mycobacteriales</taxon>
        <taxon>Mycobacteriaceae</taxon>
        <taxon>Mycolicibacillus</taxon>
    </lineage>
</organism>
<evidence type="ECO:0000313" key="2">
    <source>
        <dbReference type="Proteomes" id="UP000193090"/>
    </source>
</evidence>
<sequence>MFAMTPDETVTLIGEDGETVGPLEVPEEYAEAVERAALECPSNAIKVTRDADADLVGKEWGDR</sequence>